<evidence type="ECO:0000256" key="2">
    <source>
        <dbReference type="ARBA" id="ARBA00022193"/>
    </source>
</evidence>
<dbReference type="Gene3D" id="1.25.40.280">
    <property type="entry name" value="alix/aip1 like domains"/>
    <property type="match status" value="1"/>
</dbReference>
<evidence type="ECO:0000256" key="1">
    <source>
        <dbReference type="ARBA" id="ARBA00010997"/>
    </source>
</evidence>
<comment type="caution">
    <text evidence="5">The sequence shown here is derived from an EMBL/GenBank/DDBJ whole genome shotgun (WGS) entry which is preliminary data.</text>
</comment>
<evidence type="ECO:0000313" key="6">
    <source>
        <dbReference type="Proteomes" id="UP001370758"/>
    </source>
</evidence>
<evidence type="ECO:0000259" key="4">
    <source>
        <dbReference type="PROSITE" id="PS51180"/>
    </source>
</evidence>
<dbReference type="PROSITE" id="PS51180">
    <property type="entry name" value="BRO1"/>
    <property type="match status" value="1"/>
</dbReference>
<sequence length="563" mass="61412">MLPIVQCLTRGLRAPAALFEAWNAANSLASKQAFSHYRRNHITDTALSPPSGSPIWFPSFNIWKKAFWGVLGIRNSKFAASCASFAYSKMTFAFTLPTTSQVNFTTSFASSSAPSLPSATTTRRALLRDSLKRHKRLSPTEQYNNLPSLLSSISEYLPYLYTLDAYITSQDITPLNEFETEWRAVLSRRTVPTELPRIRRKGLDYEICFATASLAYVHTLRARAILASAIQAPPPTDNNATNTSVHLINQAKDQILTAGSIFLYLQNRSTARERGGSQPMPADVTTSIYNALWSLCLASATLLAVLKDDPYPSIVALQHDKNSREWMYKAPTVPTRVRALLLARLCMYSADMAGKAAAGVAATPGSGAELKGYCDDLAKTAKAKACRFLGVDAEAQGKLGEAIGWILAGKEVLGLVVGGDGDKGKLGRGLDMLKKAREERKMEKVPMEALLGPDAGRMEEAMVLIELEKRWRRVNDSVNFQTVPSTSSLVATLPSGRPMFPENQTWTPPKLSSSELSQLQAQAPNGAETDWVGADDSDDDIVAPPESSMPPGGFPRSQSTGYY</sequence>
<evidence type="ECO:0000313" key="5">
    <source>
        <dbReference type="EMBL" id="KAK6501762.1"/>
    </source>
</evidence>
<dbReference type="EMBL" id="JAVHJL010000006">
    <property type="protein sequence ID" value="KAK6501762.1"/>
    <property type="molecule type" value="Genomic_DNA"/>
</dbReference>
<gene>
    <name evidence="5" type="ORF">TWF481_009589</name>
</gene>
<organism evidence="5 6">
    <name type="scientific">Arthrobotrys musiformis</name>
    <dbReference type="NCBI Taxonomy" id="47236"/>
    <lineage>
        <taxon>Eukaryota</taxon>
        <taxon>Fungi</taxon>
        <taxon>Dikarya</taxon>
        <taxon>Ascomycota</taxon>
        <taxon>Pezizomycotina</taxon>
        <taxon>Orbiliomycetes</taxon>
        <taxon>Orbiliales</taxon>
        <taxon>Orbiliaceae</taxon>
        <taxon>Arthrobotrys</taxon>
    </lineage>
</organism>
<name>A0AAV9W6B8_9PEZI</name>
<dbReference type="AlphaFoldDB" id="A0AAV9W6B8"/>
<feature type="compositionally biased region" description="Low complexity" evidence="3">
    <location>
        <begin position="511"/>
        <end position="523"/>
    </location>
</feature>
<feature type="domain" description="BRO1" evidence="4">
    <location>
        <begin position="90"/>
        <end position="563"/>
    </location>
</feature>
<reference evidence="5 6" key="1">
    <citation type="submission" date="2023-08" db="EMBL/GenBank/DDBJ databases">
        <authorList>
            <person name="Palmer J.M."/>
        </authorList>
    </citation>
    <scope>NUCLEOTIDE SEQUENCE [LARGE SCALE GENOMIC DNA]</scope>
    <source>
        <strain evidence="5 6">TWF481</strain>
    </source>
</reference>
<dbReference type="InterPro" id="IPR004328">
    <property type="entry name" value="BRO1_dom"/>
</dbReference>
<dbReference type="InterPro" id="IPR038499">
    <property type="entry name" value="BRO1_sf"/>
</dbReference>
<dbReference type="GO" id="GO:0005886">
    <property type="term" value="C:plasma membrane"/>
    <property type="evidence" value="ECO:0007669"/>
    <property type="project" value="TreeGrafter"/>
</dbReference>
<protein>
    <recommendedName>
        <fullName evidence="2">pH-response regulator protein palC</fullName>
    </recommendedName>
</protein>
<keyword evidence="6" id="KW-1185">Reference proteome</keyword>
<dbReference type="PANTHER" id="PTHR40463:SF1">
    <property type="entry name" value="PH-RESPONSE REGULATOR PROTEIN PALC"/>
    <property type="match status" value="1"/>
</dbReference>
<evidence type="ECO:0000256" key="3">
    <source>
        <dbReference type="SAM" id="MobiDB-lite"/>
    </source>
</evidence>
<comment type="similarity">
    <text evidence="1">Belongs to the palC family.</text>
</comment>
<dbReference type="InterPro" id="IPR037505">
    <property type="entry name" value="pH-resp_palC"/>
</dbReference>
<dbReference type="GO" id="GO:0071467">
    <property type="term" value="P:cellular response to pH"/>
    <property type="evidence" value="ECO:0007669"/>
    <property type="project" value="InterPro"/>
</dbReference>
<dbReference type="Proteomes" id="UP001370758">
    <property type="component" value="Unassembled WGS sequence"/>
</dbReference>
<dbReference type="PANTHER" id="PTHR40463">
    <property type="entry name" value="PH-RESPONSE REGULATOR PROTEIN PALC"/>
    <property type="match status" value="1"/>
</dbReference>
<proteinExistence type="inferred from homology"/>
<feature type="region of interest" description="Disordered" evidence="3">
    <location>
        <begin position="489"/>
        <end position="563"/>
    </location>
</feature>
<dbReference type="SMART" id="SM01041">
    <property type="entry name" value="BRO1"/>
    <property type="match status" value="1"/>
</dbReference>
<accession>A0AAV9W6B8</accession>